<dbReference type="SUPFAM" id="SSF50985">
    <property type="entry name" value="RCC1/BLIP-II"/>
    <property type="match status" value="1"/>
</dbReference>
<comment type="caution">
    <text evidence="2">The sequence shown here is derived from an EMBL/GenBank/DDBJ whole genome shotgun (WGS) entry which is preliminary data.</text>
</comment>
<reference evidence="2 3" key="1">
    <citation type="submission" date="2024-04" db="EMBL/GenBank/DDBJ databases">
        <title>Tritrichomonas musculus Genome.</title>
        <authorList>
            <person name="Alves-Ferreira E."/>
            <person name="Grigg M."/>
            <person name="Lorenzi H."/>
            <person name="Galac M."/>
        </authorList>
    </citation>
    <scope>NUCLEOTIDE SEQUENCE [LARGE SCALE GENOMIC DNA]</scope>
    <source>
        <strain evidence="2 3">EAF2021</strain>
    </source>
</reference>
<keyword evidence="3" id="KW-1185">Reference proteome</keyword>
<dbReference type="PANTHER" id="PTHR46337">
    <property type="entry name" value="RCC1-LIKE G EXCHANGING FACTOR-LIKE PROTEIN"/>
    <property type="match status" value="1"/>
</dbReference>
<dbReference type="EMBL" id="JAPFFF010000006">
    <property type="protein sequence ID" value="KAK8888243.1"/>
    <property type="molecule type" value="Genomic_DNA"/>
</dbReference>
<evidence type="ECO:0000256" key="1">
    <source>
        <dbReference type="PROSITE-ProRule" id="PRU00235"/>
    </source>
</evidence>
<dbReference type="InterPro" id="IPR000408">
    <property type="entry name" value="Reg_chr_condens"/>
</dbReference>
<accession>A0ABR2KBM2</accession>
<dbReference type="Gene3D" id="2.130.10.30">
    <property type="entry name" value="Regulator of chromosome condensation 1/beta-lactamase-inhibitor protein II"/>
    <property type="match status" value="1"/>
</dbReference>
<evidence type="ECO:0000313" key="2">
    <source>
        <dbReference type="EMBL" id="KAK8888243.1"/>
    </source>
</evidence>
<dbReference type="InterPro" id="IPR053035">
    <property type="entry name" value="Mitochondrial_GEF_domain"/>
</dbReference>
<name>A0ABR2KBM2_9EUKA</name>
<proteinExistence type="predicted"/>
<dbReference type="InterPro" id="IPR009091">
    <property type="entry name" value="RCC1/BLIP-II"/>
</dbReference>
<feature type="repeat" description="RCC1" evidence="1">
    <location>
        <begin position="140"/>
        <end position="192"/>
    </location>
</feature>
<dbReference type="Proteomes" id="UP001470230">
    <property type="component" value="Unassembled WGS sequence"/>
</dbReference>
<protein>
    <submittedName>
        <fullName evidence="2">E3 ubiquitin-protein ligase herc4</fullName>
    </submittedName>
</protein>
<organism evidence="2 3">
    <name type="scientific">Tritrichomonas musculus</name>
    <dbReference type="NCBI Taxonomy" id="1915356"/>
    <lineage>
        <taxon>Eukaryota</taxon>
        <taxon>Metamonada</taxon>
        <taxon>Parabasalia</taxon>
        <taxon>Tritrichomonadida</taxon>
        <taxon>Tritrichomonadidae</taxon>
        <taxon>Tritrichomonas</taxon>
    </lineage>
</organism>
<sequence length="319" mass="35163">MVTNKDSTKQNHLYFSHFKIPESPLFLNINGRYPISIYGGFSYAASIDNEGQVILIYPAQIVIDKNAKLDSVSLPDGEKAVSVSCCFEKLLALSSNGKVYESPVSLNKKLSFKQVTEFADIEIIDISGTADHCLALSKEGRVYARGKNNYGQLGLNEEVQDLPKFTSLSSLNDYKIEAVYAGQSHSLFRTSDGKVISCGSNIGCELLDGRDLDESVEDGLVETSIEKGASFCIAGYGISVVFIDCDPPQNMPKNGRFYVIKELKIFGSKSGNFERSKFMKLCACSTIQTSSNLMEFASATTFILHRSFLNIFLSIFQKL</sequence>
<evidence type="ECO:0000313" key="3">
    <source>
        <dbReference type="Proteomes" id="UP001470230"/>
    </source>
</evidence>
<dbReference type="PROSITE" id="PS50012">
    <property type="entry name" value="RCC1_3"/>
    <property type="match status" value="1"/>
</dbReference>
<dbReference type="PANTHER" id="PTHR46337:SF1">
    <property type="entry name" value="RCC1-LIKE G EXCHANGING FACTOR-LIKE PROTEIN"/>
    <property type="match status" value="1"/>
</dbReference>
<dbReference type="Pfam" id="PF00415">
    <property type="entry name" value="RCC1"/>
    <property type="match status" value="1"/>
</dbReference>
<gene>
    <name evidence="2" type="ORF">M9Y10_039308</name>
</gene>